<dbReference type="GO" id="GO:0000976">
    <property type="term" value="F:transcription cis-regulatory region binding"/>
    <property type="evidence" value="ECO:0007669"/>
    <property type="project" value="TreeGrafter"/>
</dbReference>
<dbReference type="Gene3D" id="1.10.10.10">
    <property type="entry name" value="Winged helix-like DNA-binding domain superfamily/Winged helix DNA-binding domain"/>
    <property type="match status" value="1"/>
</dbReference>
<evidence type="ECO:0000256" key="4">
    <source>
        <dbReference type="ARBA" id="ARBA00023163"/>
    </source>
</evidence>
<gene>
    <name evidence="6" type="ORF">AB4Y30_06325</name>
</gene>
<evidence type="ECO:0000256" key="3">
    <source>
        <dbReference type="ARBA" id="ARBA00023125"/>
    </source>
</evidence>
<dbReference type="PROSITE" id="PS50931">
    <property type="entry name" value="HTH_LYSR"/>
    <property type="match status" value="1"/>
</dbReference>
<evidence type="ECO:0000313" key="6">
    <source>
        <dbReference type="EMBL" id="XDK33965.1"/>
    </source>
</evidence>
<dbReference type="InterPro" id="IPR036388">
    <property type="entry name" value="WH-like_DNA-bd_sf"/>
</dbReference>
<sequence length="282" mass="32096">MNISNIEAFIYVYHLSGFNKAAEALYLTQPTITARIQTLEKDMNTTLFHRDRKGITLTNEGKVFLPFAYRIFNAYKEAKINLGQELKEVTIGSITSVSTSLLPKILASFKEQYPTVSVNIVTGPTKDILNRLIHNQCHFGIIESRPDSRFNSLPFHTDPYSLVVPRNHPLLSLKREVTLKDIAFEPFITISQGVFDRSVVEKTFAEQNLKPNIVFEVDNIETVKFMVLKGMGISFLPKLCFENERAAGELFTIPISPVPHIKRKIEIIYLKGTKPPFLNFFV</sequence>
<evidence type="ECO:0000256" key="1">
    <source>
        <dbReference type="ARBA" id="ARBA00009437"/>
    </source>
</evidence>
<dbReference type="SUPFAM" id="SSF53850">
    <property type="entry name" value="Periplasmic binding protein-like II"/>
    <property type="match status" value="1"/>
</dbReference>
<dbReference type="PANTHER" id="PTHR30126">
    <property type="entry name" value="HTH-TYPE TRANSCRIPTIONAL REGULATOR"/>
    <property type="match status" value="1"/>
</dbReference>
<dbReference type="RefSeq" id="WP_368654643.1">
    <property type="nucleotide sequence ID" value="NZ_CP162599.1"/>
</dbReference>
<evidence type="ECO:0000256" key="2">
    <source>
        <dbReference type="ARBA" id="ARBA00023015"/>
    </source>
</evidence>
<evidence type="ECO:0000259" key="5">
    <source>
        <dbReference type="PROSITE" id="PS50931"/>
    </source>
</evidence>
<accession>A0AB39HUG0</accession>
<keyword evidence="3" id="KW-0238">DNA-binding</keyword>
<dbReference type="Pfam" id="PF00126">
    <property type="entry name" value="HTH_1"/>
    <property type="match status" value="1"/>
</dbReference>
<reference evidence="6" key="1">
    <citation type="submission" date="2024-07" db="EMBL/GenBank/DDBJ databases">
        <title>Halotolerant mesophilic bacterium Ornithinibacillus sp. 4-3, sp. nov., isolated from soil.</title>
        <authorList>
            <person name="Sidarenka A.V."/>
            <person name="Guliayeva D.E."/>
            <person name="Leanovich S.I."/>
            <person name="Hileuskaya K.S."/>
            <person name="Akhremchuk A.E."/>
            <person name="Sikolenko M.A."/>
            <person name="Valentovich L.N."/>
        </authorList>
    </citation>
    <scope>NUCLEOTIDE SEQUENCE</scope>
    <source>
        <strain evidence="6">4-3</strain>
    </source>
</reference>
<protein>
    <submittedName>
        <fullName evidence="6">LysR substrate-binding domain-containing protein</fullName>
    </submittedName>
</protein>
<dbReference type="EMBL" id="CP162599">
    <property type="protein sequence ID" value="XDK33965.1"/>
    <property type="molecule type" value="Genomic_DNA"/>
</dbReference>
<proteinExistence type="inferred from homology"/>
<dbReference type="GO" id="GO:0003700">
    <property type="term" value="F:DNA-binding transcription factor activity"/>
    <property type="evidence" value="ECO:0007669"/>
    <property type="project" value="InterPro"/>
</dbReference>
<feature type="domain" description="HTH lysR-type" evidence="5">
    <location>
        <begin position="1"/>
        <end position="58"/>
    </location>
</feature>
<dbReference type="PRINTS" id="PR00039">
    <property type="entry name" value="HTHLYSR"/>
</dbReference>
<dbReference type="InterPro" id="IPR036390">
    <property type="entry name" value="WH_DNA-bd_sf"/>
</dbReference>
<keyword evidence="4" id="KW-0804">Transcription</keyword>
<dbReference type="SUPFAM" id="SSF46785">
    <property type="entry name" value="Winged helix' DNA-binding domain"/>
    <property type="match status" value="1"/>
</dbReference>
<dbReference type="AlphaFoldDB" id="A0AB39HUG0"/>
<organism evidence="6">
    <name type="scientific">Ornithinibacillus sp. 4-3</name>
    <dbReference type="NCBI Taxonomy" id="3231488"/>
    <lineage>
        <taxon>Bacteria</taxon>
        <taxon>Bacillati</taxon>
        <taxon>Bacillota</taxon>
        <taxon>Bacilli</taxon>
        <taxon>Bacillales</taxon>
        <taxon>Bacillaceae</taxon>
        <taxon>Ornithinibacillus</taxon>
    </lineage>
</organism>
<dbReference type="InterPro" id="IPR000847">
    <property type="entry name" value="LysR_HTH_N"/>
</dbReference>
<dbReference type="CDD" id="cd05466">
    <property type="entry name" value="PBP2_LTTR_substrate"/>
    <property type="match status" value="1"/>
</dbReference>
<dbReference type="Gene3D" id="3.40.190.290">
    <property type="match status" value="1"/>
</dbReference>
<name>A0AB39HUG0_9BACI</name>
<dbReference type="InterPro" id="IPR005119">
    <property type="entry name" value="LysR_subst-bd"/>
</dbReference>
<dbReference type="PANTHER" id="PTHR30126:SF39">
    <property type="entry name" value="HTH-TYPE TRANSCRIPTIONAL REGULATOR CYSL"/>
    <property type="match status" value="1"/>
</dbReference>
<dbReference type="Pfam" id="PF03466">
    <property type="entry name" value="LysR_substrate"/>
    <property type="match status" value="1"/>
</dbReference>
<keyword evidence="2" id="KW-0805">Transcription regulation</keyword>
<comment type="similarity">
    <text evidence="1">Belongs to the LysR transcriptional regulatory family.</text>
</comment>